<sequence length="79" mass="8747">MSTTLDKFNKLAEEIDQAIKSIANSLIEESPNYYVALEKAKEISFKGNLSNRQFIIDKVAKEIGSQAFQSATNCMSKGV</sequence>
<proteinExistence type="predicted"/>
<reference evidence="1" key="1">
    <citation type="submission" date="2023-08" db="EMBL/GenBank/DDBJ databases">
        <title>Genomic characterization of piscicolin 126 produced by Carnobacterium maltaromaticum CM22 strain isolated from salmon (Salmo salar).</title>
        <authorList>
            <person name="Gonzalez-Gragera E."/>
            <person name="Garcia-Lopez J.D."/>
            <person name="Teso-Perez C."/>
            <person name="Gimenez-Hernandez I."/>
            <person name="Peralta-Sanchez J.M."/>
            <person name="Valdivia E."/>
            <person name="Montalban-Lopez M."/>
            <person name="Martin-Platero A.M."/>
            <person name="Banos A."/>
            <person name="Martinez-Bueno M."/>
        </authorList>
    </citation>
    <scope>NUCLEOTIDE SEQUENCE</scope>
    <source>
        <strain evidence="1">CM22</strain>
    </source>
</reference>
<dbReference type="RefSeq" id="WP_322809893.1">
    <property type="nucleotide sequence ID" value="NZ_JAVBVO010000028.1"/>
</dbReference>
<evidence type="ECO:0000313" key="2">
    <source>
        <dbReference type="Proteomes" id="UP001290462"/>
    </source>
</evidence>
<dbReference type="EMBL" id="JAVBVO010000028">
    <property type="protein sequence ID" value="MDZ5760742.1"/>
    <property type="molecule type" value="Genomic_DNA"/>
</dbReference>
<dbReference type="AlphaFoldDB" id="A0AAW9KB78"/>
<name>A0AAW9KB78_CARML</name>
<organism evidence="1 2">
    <name type="scientific">Carnobacterium maltaromaticum</name>
    <name type="common">Carnobacterium piscicola</name>
    <dbReference type="NCBI Taxonomy" id="2751"/>
    <lineage>
        <taxon>Bacteria</taxon>
        <taxon>Bacillati</taxon>
        <taxon>Bacillota</taxon>
        <taxon>Bacilli</taxon>
        <taxon>Lactobacillales</taxon>
        <taxon>Carnobacteriaceae</taxon>
        <taxon>Carnobacterium</taxon>
    </lineage>
</organism>
<protein>
    <recommendedName>
        <fullName evidence="3">Phage protein</fullName>
    </recommendedName>
</protein>
<evidence type="ECO:0000313" key="1">
    <source>
        <dbReference type="EMBL" id="MDZ5760742.1"/>
    </source>
</evidence>
<dbReference type="Proteomes" id="UP001290462">
    <property type="component" value="Unassembled WGS sequence"/>
</dbReference>
<gene>
    <name evidence="1" type="ORF">RAK27_19035</name>
</gene>
<evidence type="ECO:0008006" key="3">
    <source>
        <dbReference type="Google" id="ProtNLM"/>
    </source>
</evidence>
<accession>A0AAW9KB78</accession>
<comment type="caution">
    <text evidence="1">The sequence shown here is derived from an EMBL/GenBank/DDBJ whole genome shotgun (WGS) entry which is preliminary data.</text>
</comment>